<keyword evidence="2 6" id="KW-0238">DNA-binding</keyword>
<evidence type="ECO:0000256" key="3">
    <source>
        <dbReference type="ARBA" id="ARBA00023163"/>
    </source>
</evidence>
<dbReference type="GO" id="GO:0000976">
    <property type="term" value="F:transcription cis-regulatory region binding"/>
    <property type="evidence" value="ECO:0007669"/>
    <property type="project" value="TreeGrafter"/>
</dbReference>
<dbReference type="AlphaFoldDB" id="A0A7W9GWP3"/>
<dbReference type="Pfam" id="PF13377">
    <property type="entry name" value="Peripla_BP_3"/>
    <property type="match status" value="1"/>
</dbReference>
<dbReference type="InterPro" id="IPR028082">
    <property type="entry name" value="Peripla_BP_I"/>
</dbReference>
<dbReference type="Gene3D" id="1.10.260.40">
    <property type="entry name" value="lambda repressor-like DNA-binding domains"/>
    <property type="match status" value="1"/>
</dbReference>
<evidence type="ECO:0000256" key="1">
    <source>
        <dbReference type="ARBA" id="ARBA00023015"/>
    </source>
</evidence>
<keyword evidence="7" id="KW-1185">Reference proteome</keyword>
<sequence length="350" mass="36992">MPAARPTIADVAQRAGVSKGLVSFALNGRPGVSAQTRERILEAARELGWQPNLRARALSVDRAFALGLVITRDPEIITGDPFYPSFIAGIERELAPAGQALVLSVVPDEAAELAAYRKLVADRRVDGVFVTDLRHDDARIALAEELQIPAVTLGHPEAPSPFPAVSMDDRAGIAAAVEHLVGLGHRRIAHVAGPARMLHGSRRRHAFEDAMAAAGLPADLVVETEFRAADGALATRDLLAGPDYPTAIVYANDPMAIAGLGFAQRAGLRVPEELSITGFDGSDVGEHLFPSLSTVATDAVSWGAVAARVLLRSIAGEEPGDTDLPPARFVPRESTAPYSEPSEPPTRTGR</sequence>
<proteinExistence type="predicted"/>
<dbReference type="RefSeq" id="WP_184828205.1">
    <property type="nucleotide sequence ID" value="NZ_JACHMM010000001.1"/>
</dbReference>
<evidence type="ECO:0000256" key="4">
    <source>
        <dbReference type="SAM" id="MobiDB-lite"/>
    </source>
</evidence>
<reference evidence="6 7" key="1">
    <citation type="submission" date="2020-08" db="EMBL/GenBank/DDBJ databases">
        <title>Sequencing the genomes of 1000 actinobacteria strains.</title>
        <authorList>
            <person name="Klenk H.-P."/>
        </authorList>
    </citation>
    <scope>NUCLEOTIDE SEQUENCE [LARGE SCALE GENOMIC DNA]</scope>
    <source>
        <strain evidence="6 7">DSM 102122</strain>
    </source>
</reference>
<dbReference type="GO" id="GO:0003700">
    <property type="term" value="F:DNA-binding transcription factor activity"/>
    <property type="evidence" value="ECO:0007669"/>
    <property type="project" value="TreeGrafter"/>
</dbReference>
<organism evidence="6 7">
    <name type="scientific">Jiangella mangrovi</name>
    <dbReference type="NCBI Taxonomy" id="1524084"/>
    <lineage>
        <taxon>Bacteria</taxon>
        <taxon>Bacillati</taxon>
        <taxon>Actinomycetota</taxon>
        <taxon>Actinomycetes</taxon>
        <taxon>Jiangellales</taxon>
        <taxon>Jiangellaceae</taxon>
        <taxon>Jiangella</taxon>
    </lineage>
</organism>
<feature type="domain" description="HTH lacI-type" evidence="5">
    <location>
        <begin position="6"/>
        <end position="60"/>
    </location>
</feature>
<dbReference type="Pfam" id="PF00356">
    <property type="entry name" value="LacI"/>
    <property type="match status" value="1"/>
</dbReference>
<dbReference type="PROSITE" id="PS50932">
    <property type="entry name" value="HTH_LACI_2"/>
    <property type="match status" value="1"/>
</dbReference>
<evidence type="ECO:0000313" key="7">
    <source>
        <dbReference type="Proteomes" id="UP000542813"/>
    </source>
</evidence>
<accession>A0A7W9GWP3</accession>
<dbReference type="Gene3D" id="3.40.50.2300">
    <property type="match status" value="2"/>
</dbReference>
<dbReference type="PANTHER" id="PTHR30146">
    <property type="entry name" value="LACI-RELATED TRANSCRIPTIONAL REPRESSOR"/>
    <property type="match status" value="1"/>
</dbReference>
<dbReference type="EMBL" id="JACHMM010000001">
    <property type="protein sequence ID" value="MBB5791433.1"/>
    <property type="molecule type" value="Genomic_DNA"/>
</dbReference>
<evidence type="ECO:0000313" key="6">
    <source>
        <dbReference type="EMBL" id="MBB5791433.1"/>
    </source>
</evidence>
<name>A0A7W9GWP3_9ACTN</name>
<dbReference type="Proteomes" id="UP000542813">
    <property type="component" value="Unassembled WGS sequence"/>
</dbReference>
<dbReference type="PANTHER" id="PTHR30146:SF155">
    <property type="entry name" value="ALANINE RACEMASE"/>
    <property type="match status" value="1"/>
</dbReference>
<evidence type="ECO:0000259" key="5">
    <source>
        <dbReference type="PROSITE" id="PS50932"/>
    </source>
</evidence>
<keyword evidence="1" id="KW-0805">Transcription regulation</keyword>
<keyword evidence="3" id="KW-0804">Transcription</keyword>
<dbReference type="CDD" id="cd01392">
    <property type="entry name" value="HTH_LacI"/>
    <property type="match status" value="1"/>
</dbReference>
<dbReference type="InterPro" id="IPR010982">
    <property type="entry name" value="Lambda_DNA-bd_dom_sf"/>
</dbReference>
<protein>
    <submittedName>
        <fullName evidence="6">DNA-binding LacI/PurR family transcriptional regulator</fullName>
    </submittedName>
</protein>
<dbReference type="SUPFAM" id="SSF47413">
    <property type="entry name" value="lambda repressor-like DNA-binding domains"/>
    <property type="match status" value="1"/>
</dbReference>
<gene>
    <name evidence="6" type="ORF">HD601_006008</name>
</gene>
<evidence type="ECO:0000256" key="2">
    <source>
        <dbReference type="ARBA" id="ARBA00023125"/>
    </source>
</evidence>
<dbReference type="SMART" id="SM00354">
    <property type="entry name" value="HTH_LACI"/>
    <property type="match status" value="1"/>
</dbReference>
<dbReference type="CDD" id="cd06267">
    <property type="entry name" value="PBP1_LacI_sugar_binding-like"/>
    <property type="match status" value="1"/>
</dbReference>
<comment type="caution">
    <text evidence="6">The sequence shown here is derived from an EMBL/GenBank/DDBJ whole genome shotgun (WGS) entry which is preliminary data.</text>
</comment>
<dbReference type="InterPro" id="IPR000843">
    <property type="entry name" value="HTH_LacI"/>
</dbReference>
<feature type="region of interest" description="Disordered" evidence="4">
    <location>
        <begin position="316"/>
        <end position="350"/>
    </location>
</feature>
<dbReference type="InterPro" id="IPR046335">
    <property type="entry name" value="LacI/GalR-like_sensor"/>
</dbReference>
<dbReference type="SUPFAM" id="SSF53822">
    <property type="entry name" value="Periplasmic binding protein-like I"/>
    <property type="match status" value="1"/>
</dbReference>